<proteinExistence type="inferred from homology"/>
<gene>
    <name evidence="16" type="ORF">OT_ostta08g02820</name>
</gene>
<dbReference type="InterPro" id="IPR048395">
    <property type="entry name" value="Glyco_hydro_31_C"/>
</dbReference>
<dbReference type="InterPro" id="IPR013780">
    <property type="entry name" value="Glyco_hydro_b"/>
</dbReference>
<evidence type="ECO:0000256" key="4">
    <source>
        <dbReference type="ARBA" id="ARBA00022729"/>
    </source>
</evidence>
<comment type="similarity">
    <text evidence="3 11">Belongs to the glycosyl hydrolase 31 family.</text>
</comment>
<evidence type="ECO:0000313" key="16">
    <source>
        <dbReference type="EMBL" id="CEG01527.1"/>
    </source>
</evidence>
<dbReference type="GO" id="GO:0005975">
    <property type="term" value="P:carbohydrate metabolic process"/>
    <property type="evidence" value="ECO:0007669"/>
    <property type="project" value="InterPro"/>
</dbReference>
<dbReference type="FunCoup" id="A0A090MEW1">
    <property type="interactions" value="1837"/>
</dbReference>
<keyword evidence="7" id="KW-0325">Glycoprotein</keyword>
<evidence type="ECO:0000256" key="11">
    <source>
        <dbReference type="RuleBase" id="RU361185"/>
    </source>
</evidence>
<comment type="subcellular location">
    <subcellularLocation>
        <location evidence="1">Endoplasmic reticulum</location>
    </subcellularLocation>
</comment>
<evidence type="ECO:0000259" key="15">
    <source>
        <dbReference type="Pfam" id="PF21365"/>
    </source>
</evidence>
<dbReference type="GO" id="GO:0030246">
    <property type="term" value="F:carbohydrate binding"/>
    <property type="evidence" value="ECO:0007669"/>
    <property type="project" value="InterPro"/>
</dbReference>
<evidence type="ECO:0000256" key="2">
    <source>
        <dbReference type="ARBA" id="ARBA00004833"/>
    </source>
</evidence>
<feature type="domain" description="Glycoside hydrolase family 31 N-terminal" evidence="14">
    <location>
        <begin position="116"/>
        <end position="348"/>
    </location>
</feature>
<dbReference type="GO" id="GO:0090599">
    <property type="term" value="F:alpha-glucosidase activity"/>
    <property type="evidence" value="ECO:0007669"/>
    <property type="project" value="TreeGrafter"/>
</dbReference>
<evidence type="ECO:0000256" key="7">
    <source>
        <dbReference type="ARBA" id="ARBA00023180"/>
    </source>
</evidence>
<dbReference type="CDD" id="cd14752">
    <property type="entry name" value="GH31_N"/>
    <property type="match status" value="1"/>
</dbReference>
<dbReference type="FunFam" id="2.60.40.1180:FF:000023">
    <property type="entry name" value="neutral alpha-glucosidase AB isoform X2"/>
    <property type="match status" value="1"/>
</dbReference>
<keyword evidence="5 11" id="KW-0378">Hydrolase</keyword>
<keyword evidence="8 11" id="KW-0326">Glycosidase</keyword>
<evidence type="ECO:0000259" key="13">
    <source>
        <dbReference type="Pfam" id="PF01055"/>
    </source>
</evidence>
<dbReference type="InterPro" id="IPR000322">
    <property type="entry name" value="Glyco_hydro_31_TIM"/>
</dbReference>
<comment type="caution">
    <text evidence="16">The sequence shown here is derived from an EMBL/GenBank/DDBJ whole genome shotgun (WGS) entry which is preliminary data.</text>
</comment>
<dbReference type="Pfam" id="PF01055">
    <property type="entry name" value="Glyco_hydro_31_2nd"/>
    <property type="match status" value="1"/>
</dbReference>
<evidence type="ECO:0000313" key="17">
    <source>
        <dbReference type="Proteomes" id="UP000009170"/>
    </source>
</evidence>
<keyword evidence="17" id="KW-1185">Reference proteome</keyword>
<organism evidence="16 17">
    <name type="scientific">Ostreococcus tauri</name>
    <name type="common">Marine green alga</name>
    <dbReference type="NCBI Taxonomy" id="70448"/>
    <lineage>
        <taxon>Eukaryota</taxon>
        <taxon>Viridiplantae</taxon>
        <taxon>Chlorophyta</taxon>
        <taxon>Mamiellophyceae</taxon>
        <taxon>Mamiellales</taxon>
        <taxon>Bathycoccaceae</taxon>
        <taxon>Ostreococcus</taxon>
    </lineage>
</organism>
<dbReference type="Gene3D" id="2.60.40.1760">
    <property type="entry name" value="glycosyl hydrolase (family 31)"/>
    <property type="match status" value="1"/>
</dbReference>
<evidence type="ECO:0000256" key="8">
    <source>
        <dbReference type="ARBA" id="ARBA00023295"/>
    </source>
</evidence>
<dbReference type="AlphaFoldDB" id="A0A090MEW1"/>
<dbReference type="KEGG" id="ota:OT_ostta08g02820"/>
<feature type="domain" description="Glycoside hydrolase family 31 TIM barrel" evidence="13">
    <location>
        <begin position="393"/>
        <end position="720"/>
    </location>
</feature>
<accession>A0A090MEW1</accession>
<evidence type="ECO:0000256" key="3">
    <source>
        <dbReference type="ARBA" id="ARBA00007806"/>
    </source>
</evidence>
<dbReference type="SUPFAM" id="SSF74650">
    <property type="entry name" value="Galactose mutarotase-like"/>
    <property type="match status" value="1"/>
</dbReference>
<dbReference type="CDD" id="cd06603">
    <property type="entry name" value="GH31_GANC_GANAB_alpha"/>
    <property type="match status" value="1"/>
</dbReference>
<name>A0A090MEW1_OSTTA</name>
<dbReference type="PANTHER" id="PTHR22762">
    <property type="entry name" value="ALPHA-GLUCOSIDASE"/>
    <property type="match status" value="1"/>
</dbReference>
<dbReference type="EMBL" id="CAID01000008">
    <property type="protein sequence ID" value="CEG01527.1"/>
    <property type="molecule type" value="Genomic_DNA"/>
</dbReference>
<dbReference type="InterPro" id="IPR025887">
    <property type="entry name" value="Glyco_hydro_31_N_dom"/>
</dbReference>
<reference evidence="17" key="1">
    <citation type="journal article" date="2006" name="Proc. Natl. Acad. Sci. U.S.A.">
        <title>Genome analysis of the smallest free-living eukaryote Ostreococcus tauri unveils many unique features.</title>
        <authorList>
            <person name="Derelle E."/>
            <person name="Ferraz C."/>
            <person name="Rombauts S."/>
            <person name="Rouze P."/>
            <person name="Worden A.Z."/>
            <person name="Robbens S."/>
            <person name="Partensky F."/>
            <person name="Degroeve S."/>
            <person name="Echeynie S."/>
            <person name="Cooke R."/>
            <person name="Saeys Y."/>
            <person name="Wuyts J."/>
            <person name="Jabbari K."/>
            <person name="Bowler C."/>
            <person name="Panaud O."/>
            <person name="Piegu B."/>
            <person name="Ball S.G."/>
            <person name="Ral J.-P."/>
            <person name="Bouget F.-Y."/>
            <person name="Piganeau G."/>
            <person name="De Baets B."/>
            <person name="Picard A."/>
            <person name="Delseny M."/>
            <person name="Demaille J."/>
            <person name="Van de Peer Y."/>
            <person name="Moreau H."/>
        </authorList>
    </citation>
    <scope>NUCLEOTIDE SEQUENCE [LARGE SCALE GENOMIC DNA]</scope>
    <source>
        <strain evidence="17">OTTH 0595 / CCAP 157/2 / RCC745</strain>
    </source>
</reference>
<dbReference type="SUPFAM" id="SSF51445">
    <property type="entry name" value="(Trans)glycosidases"/>
    <property type="match status" value="1"/>
</dbReference>
<dbReference type="InParanoid" id="A0A090MEW1"/>
<dbReference type="PANTHER" id="PTHR22762:SF54">
    <property type="entry name" value="BCDNA.GH04962"/>
    <property type="match status" value="1"/>
</dbReference>
<dbReference type="PROSITE" id="PS00129">
    <property type="entry name" value="GLYCOSYL_HYDROL_F31_1"/>
    <property type="match status" value="1"/>
</dbReference>
<keyword evidence="6" id="KW-0256">Endoplasmic reticulum</keyword>
<dbReference type="GO" id="GO:0006491">
    <property type="term" value="P:N-glycan processing"/>
    <property type="evidence" value="ECO:0007669"/>
    <property type="project" value="TreeGrafter"/>
</dbReference>
<evidence type="ECO:0000256" key="10">
    <source>
        <dbReference type="ARBA" id="ARBA00073689"/>
    </source>
</evidence>
<dbReference type="Gene3D" id="2.60.40.1180">
    <property type="entry name" value="Golgi alpha-mannosidase II"/>
    <property type="match status" value="2"/>
</dbReference>
<dbReference type="Pfam" id="PF13802">
    <property type="entry name" value="Gal_mutarotas_2"/>
    <property type="match status" value="1"/>
</dbReference>
<dbReference type="FunFam" id="3.20.20.80:FF:000046">
    <property type="entry name" value="Glucosidase alpha, neutral C"/>
    <property type="match status" value="1"/>
</dbReference>
<evidence type="ECO:0000256" key="6">
    <source>
        <dbReference type="ARBA" id="ARBA00022824"/>
    </source>
</evidence>
<dbReference type="Proteomes" id="UP000009170">
    <property type="component" value="Unassembled WGS sequence"/>
</dbReference>
<feature type="compositionally biased region" description="Basic residues" evidence="12">
    <location>
        <begin position="1"/>
        <end position="19"/>
    </location>
</feature>
<dbReference type="InterPro" id="IPR017853">
    <property type="entry name" value="GH"/>
</dbReference>
<feature type="domain" description="Glycosyl hydrolase family 31 C-terminal" evidence="15">
    <location>
        <begin position="728"/>
        <end position="813"/>
    </location>
</feature>
<reference evidence="16 17" key="2">
    <citation type="journal article" date="2014" name="BMC Genomics">
        <title>An improved genome of the model marine alga Ostreococcus tauri unfolds by assessing Illumina de novo assemblies.</title>
        <authorList>
            <person name="Blanc-Mathieu R."/>
            <person name="Verhelst B."/>
            <person name="Derelle E."/>
            <person name="Rombauts S."/>
            <person name="Bouget F.Y."/>
            <person name="Carre I."/>
            <person name="Chateau A."/>
            <person name="Eyre-Walker A."/>
            <person name="Grimsley N."/>
            <person name="Moreau H."/>
            <person name="Piegu B."/>
            <person name="Rivals E."/>
            <person name="Schackwitz W."/>
            <person name="Van de Peer Y."/>
            <person name="Piganeau G."/>
        </authorList>
    </citation>
    <scope>NUCLEOTIDE SEQUENCE [LARGE SCALE GENOMIC DNA]</scope>
    <source>
        <strain evidence="17">OTTH 0595 / CCAP 157/2 / RCC745</strain>
    </source>
</reference>
<dbReference type="InterPro" id="IPR011013">
    <property type="entry name" value="Gal_mutarotase_sf_dom"/>
</dbReference>
<evidence type="ECO:0000256" key="9">
    <source>
        <dbReference type="ARBA" id="ARBA00042895"/>
    </source>
</evidence>
<evidence type="ECO:0000259" key="14">
    <source>
        <dbReference type="Pfam" id="PF13802"/>
    </source>
</evidence>
<dbReference type="SUPFAM" id="SSF51011">
    <property type="entry name" value="Glycosyl hydrolase domain"/>
    <property type="match status" value="1"/>
</dbReference>
<dbReference type="GO" id="GO:0005783">
    <property type="term" value="C:endoplasmic reticulum"/>
    <property type="evidence" value="ECO:0007669"/>
    <property type="project" value="UniProtKB-SubCell"/>
</dbReference>
<sequence>MSVDRRHRAMGTGARRGRRTGTATATRAGWALALCVLARACARGRAFKGQDFKTCETSSFCARLRDGVARDDDRNHVLGHGVDVRAVVRSKSARVVELDVVNVGAVGEEGDARARVAVEAFGSGAIRVRVDDVQKPRYVPKDVLVREVEFDVSARALLAVTESAGEVMIEARETGARARVRLQPFAVEVFAPGSGSIPSAVFNKRGGFAMELAREESGEWSETFNGHTDTRKGGPTGVAFDVTFPFASDVYGIPERATSLSLKSTRQYESASKGWFKGGGAASESERNESTLGEPYRMYNLDVFEYLDDSPFGLYGSIPMMTAHGISRSSETITSGVYFHNPSEMYVDVNVDGSNGVHTKWMAESGAIDVFILPGTTPGKVLQQYTALTGTTSMPPLFSLGYHQCRWNYRDENDVKEVDKGFDEHDIPYDVLWLDIEHTDGKRYMTWDKAVFPTPQRMIEDLSSRGRKMVTIVDPHVKRDEAYPIYKEAKDKGFYVKKNDGNTDFDGWCWPGSSSYLDVTNPDVREWWAGKFSLNSYEGSTKDLYIWNDMNEPSVFNGPEITMQKDLIHHGGVEHRDVHNAFGMYYHMATAEGLKRRNDGNRPFVLSRAFFAGTQRVGPIWTGDNAADWKHLAVSLPMVLTLGVSGLTFSGADVGGFFGNPDAELMTRWYQVGTYYPFFRGHAHLETKRREPWLFGEENTAIIRDAIRERYALLPYIYTLFEESHRTGAPVMRPLWYEFPADADVLKTQDAFMLGTAMLIRPVLEQGAKSVSVYLPKGIWYEKRSGVRHVGPKSFDVAVSLSDVPVFLRGGTIFVRKDRARRSTTAMRGDPLTVIVALDENGRASGTYYADDGESYEFASKKSAFMRRRLTFSNNEFNVAGAGAEDGNAGDAKSFIDHSLIERVTVHGLSATGDVATCAATRDSFDVVRVGAVANIRRPNLPISRDFTIAVQ</sequence>
<dbReference type="InterPro" id="IPR030458">
    <property type="entry name" value="Glyco_hydro_31_AS"/>
</dbReference>
<keyword evidence="4" id="KW-0732">Signal</keyword>
<evidence type="ECO:0000256" key="12">
    <source>
        <dbReference type="SAM" id="MobiDB-lite"/>
    </source>
</evidence>
<comment type="pathway">
    <text evidence="2">Glycan metabolism; N-glycan metabolism.</text>
</comment>
<dbReference type="STRING" id="70448.A0A090MEW1"/>
<dbReference type="GeneID" id="9831426"/>
<dbReference type="RefSeq" id="XP_022841011.1">
    <property type="nucleotide sequence ID" value="XM_022983609.1"/>
</dbReference>
<protein>
    <recommendedName>
        <fullName evidence="10">Probable glucan 1,3-alpha-glucosidase</fullName>
    </recommendedName>
    <alternativeName>
        <fullName evidence="9">Glucosidase II subunit alpha</fullName>
    </alternativeName>
</protein>
<evidence type="ECO:0000256" key="1">
    <source>
        <dbReference type="ARBA" id="ARBA00004240"/>
    </source>
</evidence>
<dbReference type="OrthoDB" id="3237269at2759"/>
<dbReference type="FunFam" id="3.20.20.80:FF:000039">
    <property type="entry name" value="Glucosidase, alpha neutral C"/>
    <property type="match status" value="1"/>
</dbReference>
<feature type="region of interest" description="Disordered" evidence="12">
    <location>
        <begin position="1"/>
        <end position="22"/>
    </location>
</feature>
<dbReference type="Pfam" id="PF21365">
    <property type="entry name" value="Glyco_hydro_31_3rd"/>
    <property type="match status" value="1"/>
</dbReference>
<evidence type="ECO:0000256" key="5">
    <source>
        <dbReference type="ARBA" id="ARBA00022801"/>
    </source>
</evidence>
<dbReference type="Gene3D" id="3.20.20.80">
    <property type="entry name" value="Glycosidases"/>
    <property type="match status" value="1"/>
</dbReference>